<dbReference type="SUPFAM" id="SSF52799">
    <property type="entry name" value="(Phosphotyrosine protein) phosphatases II"/>
    <property type="match status" value="1"/>
</dbReference>
<evidence type="ECO:0000313" key="2">
    <source>
        <dbReference type="EMBL" id="NMT63168.1"/>
    </source>
</evidence>
<dbReference type="RefSeq" id="WP_135954506.1">
    <property type="nucleotide sequence ID" value="NZ_JABCKY010000001.1"/>
</dbReference>
<protein>
    <submittedName>
        <fullName evidence="2">Phosphatase</fullName>
    </submittedName>
</protein>
<dbReference type="Gene3D" id="3.90.190.10">
    <property type="entry name" value="Protein tyrosine phosphatase superfamily"/>
    <property type="match status" value="1"/>
</dbReference>
<organism evidence="2 3">
    <name type="scientific">Marinobacter orientalis</name>
    <dbReference type="NCBI Taxonomy" id="1928859"/>
    <lineage>
        <taxon>Bacteria</taxon>
        <taxon>Pseudomonadati</taxon>
        <taxon>Pseudomonadota</taxon>
        <taxon>Gammaproteobacteria</taxon>
        <taxon>Pseudomonadales</taxon>
        <taxon>Marinobacteraceae</taxon>
        <taxon>Marinobacter</taxon>
    </lineage>
</organism>
<sequence length="175" mass="18788">MPAAVPRSAEQNPDRRLPYAIENDWATVPFGSEMPQVVKNYNRPSPFIAAGGHLKEGAMAELKAQGFNTVVSLLTEEEGVSEEEAEAHAAGLNFHALGVSTTAPTRDQVRAFSKIASSPANYPILVHCASSNRVGAMWALYRFHMGVPAEIAIEEGRAAGLKTSREGAVRELMGL</sequence>
<dbReference type="Pfam" id="PF22741">
    <property type="entry name" value="PTP-NADK"/>
    <property type="match status" value="1"/>
</dbReference>
<dbReference type="OrthoDB" id="270335at2"/>
<feature type="domain" description="DSP-PTPase phosphatase fused to NAD+ Kinase" evidence="1">
    <location>
        <begin position="48"/>
        <end position="146"/>
    </location>
</feature>
<dbReference type="EMBL" id="JABCKY010000001">
    <property type="protein sequence ID" value="NMT63168.1"/>
    <property type="molecule type" value="Genomic_DNA"/>
</dbReference>
<dbReference type="InterPro" id="IPR055214">
    <property type="entry name" value="PTP-NADK"/>
</dbReference>
<accession>A0A7Y0RBG3</accession>
<name>A0A7Y0RBG3_9GAMM</name>
<comment type="caution">
    <text evidence="2">The sequence shown here is derived from an EMBL/GenBank/DDBJ whole genome shotgun (WGS) entry which is preliminary data.</text>
</comment>
<keyword evidence="3" id="KW-1185">Reference proteome</keyword>
<proteinExistence type="predicted"/>
<gene>
    <name evidence="2" type="ORF">HIU99_06090</name>
</gene>
<evidence type="ECO:0000313" key="3">
    <source>
        <dbReference type="Proteomes" id="UP000567186"/>
    </source>
</evidence>
<dbReference type="InterPro" id="IPR029021">
    <property type="entry name" value="Prot-tyrosine_phosphatase-like"/>
</dbReference>
<dbReference type="Proteomes" id="UP000567186">
    <property type="component" value="Unassembled WGS sequence"/>
</dbReference>
<reference evidence="2 3" key="1">
    <citation type="submission" date="2020-04" db="EMBL/GenBank/DDBJ databases">
        <title>Marinobacter oceani sp. nov., isolated from marine solar saltern.</title>
        <authorList>
            <person name="Chen X.-Y."/>
        </authorList>
    </citation>
    <scope>NUCLEOTIDE SEQUENCE [LARGE SCALE GENOMIC DNA]</scope>
    <source>
        <strain evidence="2 3">W62</strain>
    </source>
</reference>
<dbReference type="AlphaFoldDB" id="A0A7Y0RBG3"/>
<evidence type="ECO:0000259" key="1">
    <source>
        <dbReference type="Pfam" id="PF22741"/>
    </source>
</evidence>